<dbReference type="InterPro" id="IPR011234">
    <property type="entry name" value="Fumarylacetoacetase-like_C"/>
</dbReference>
<dbReference type="SUPFAM" id="SSF56529">
    <property type="entry name" value="FAH"/>
    <property type="match status" value="1"/>
</dbReference>
<evidence type="ECO:0000256" key="3">
    <source>
        <dbReference type="ARBA" id="ARBA00014741"/>
    </source>
</evidence>
<dbReference type="GO" id="GO:0046872">
    <property type="term" value="F:metal ion binding"/>
    <property type="evidence" value="ECO:0007669"/>
    <property type="project" value="UniProtKB-UniRule"/>
</dbReference>
<feature type="binding site" evidence="4">
    <location>
        <position position="58"/>
    </location>
    <ligand>
        <name>substrate</name>
    </ligand>
</feature>
<dbReference type="UniPathway" id="UPA00139">
    <property type="reaction ID" value="UER00341"/>
</dbReference>
<protein>
    <recommendedName>
        <fullName evidence="3 5">Fumarylacetoacetase</fullName>
        <ecNumber evidence="5">3.7.1.2</ecNumber>
    </recommendedName>
    <alternativeName>
        <fullName evidence="5">Fumarylacetoacetate hydrolase</fullName>
    </alternativeName>
</protein>
<feature type="domain" description="Fumarylacetoacetase-like C-terminal" evidence="6">
    <location>
        <begin position="25"/>
        <end position="119"/>
    </location>
</feature>
<dbReference type="PANTHER" id="PTHR43069:SF2">
    <property type="entry name" value="FUMARYLACETOACETASE"/>
    <property type="match status" value="1"/>
</dbReference>
<dbReference type="GO" id="GO:0006572">
    <property type="term" value="P:L-tyrosine catabolic process"/>
    <property type="evidence" value="ECO:0007669"/>
    <property type="project" value="UniProtKB-UniRule"/>
</dbReference>
<keyword evidence="5" id="KW-0479">Metal-binding</keyword>
<dbReference type="GO" id="GO:0004334">
    <property type="term" value="F:fumarylacetoacetase activity"/>
    <property type="evidence" value="ECO:0007669"/>
    <property type="project" value="UniProtKB-UniRule"/>
</dbReference>
<comment type="cofactor">
    <cofactor evidence="5">
        <name>Mg(2+)</name>
        <dbReference type="ChEBI" id="CHEBI:18420"/>
    </cofactor>
    <cofactor evidence="5">
        <name>Ca(2+)</name>
        <dbReference type="ChEBI" id="CHEBI:29108"/>
    </cofactor>
</comment>
<comment type="catalytic activity">
    <reaction evidence="1 5">
        <text>4-fumarylacetoacetate + H2O = acetoacetate + fumarate + H(+)</text>
        <dbReference type="Rhea" id="RHEA:10244"/>
        <dbReference type="ChEBI" id="CHEBI:13705"/>
        <dbReference type="ChEBI" id="CHEBI:15377"/>
        <dbReference type="ChEBI" id="CHEBI:15378"/>
        <dbReference type="ChEBI" id="CHEBI:18034"/>
        <dbReference type="ChEBI" id="CHEBI:29806"/>
        <dbReference type="EC" id="3.7.1.2"/>
    </reaction>
</comment>
<dbReference type="GO" id="GO:1902000">
    <property type="term" value="P:homogentisate catabolic process"/>
    <property type="evidence" value="ECO:0007669"/>
    <property type="project" value="TreeGrafter"/>
</dbReference>
<evidence type="ECO:0000256" key="2">
    <source>
        <dbReference type="ARBA" id="ARBA00010211"/>
    </source>
</evidence>
<dbReference type="InterPro" id="IPR005959">
    <property type="entry name" value="Fumarylacetoacetase"/>
</dbReference>
<comment type="pathway">
    <text evidence="5">Amino-acid degradation; L-phenylalanine degradation; acetoacetate and fumarate from L-phenylalanine: step 6/6.</text>
</comment>
<keyword evidence="8" id="KW-1185">Reference proteome</keyword>
<dbReference type="InterPro" id="IPR036462">
    <property type="entry name" value="Fumarylacetoacetase_N_sf"/>
</dbReference>
<dbReference type="Gene3D" id="3.90.850.10">
    <property type="entry name" value="Fumarylacetoacetase-like, C-terminal domain"/>
    <property type="match status" value="1"/>
</dbReference>
<dbReference type="InterPro" id="IPR036663">
    <property type="entry name" value="Fumarylacetoacetase_C_sf"/>
</dbReference>
<evidence type="ECO:0000313" key="8">
    <source>
        <dbReference type="Proteomes" id="UP000054495"/>
    </source>
</evidence>
<dbReference type="Proteomes" id="UP000054495">
    <property type="component" value="Unassembled WGS sequence"/>
</dbReference>
<evidence type="ECO:0000313" key="7">
    <source>
        <dbReference type="EMBL" id="EPB65828.1"/>
    </source>
</evidence>
<dbReference type="GO" id="GO:0006559">
    <property type="term" value="P:L-phenylalanine catabolic process"/>
    <property type="evidence" value="ECO:0007669"/>
    <property type="project" value="UniProtKB-UniRule"/>
</dbReference>
<dbReference type="SUPFAM" id="SSF63433">
    <property type="entry name" value="Fumarylacetoacetate hydrolase, FAH, N-terminal domain"/>
    <property type="match status" value="1"/>
</dbReference>
<dbReference type="Pfam" id="PF01557">
    <property type="entry name" value="FAA_hydrolase"/>
    <property type="match status" value="1"/>
</dbReference>
<keyword evidence="5" id="KW-0378">Hydrolase</keyword>
<evidence type="ECO:0000256" key="5">
    <source>
        <dbReference type="RuleBase" id="RU366008"/>
    </source>
</evidence>
<comment type="similarity">
    <text evidence="2 5">Belongs to the FAH family.</text>
</comment>
<evidence type="ECO:0000256" key="4">
    <source>
        <dbReference type="PIRSR" id="PIRSR605959-2"/>
    </source>
</evidence>
<evidence type="ECO:0000259" key="6">
    <source>
        <dbReference type="Pfam" id="PF01557"/>
    </source>
</evidence>
<name>A0A0D6L5F4_9BILA</name>
<dbReference type="EC" id="3.7.1.2" evidence="5"/>
<reference evidence="7 8" key="1">
    <citation type="submission" date="2013-05" db="EMBL/GenBank/DDBJ databases">
        <title>Draft genome of the parasitic nematode Anyclostoma ceylanicum.</title>
        <authorList>
            <person name="Mitreva M."/>
        </authorList>
    </citation>
    <scope>NUCLEOTIDE SEQUENCE [LARGE SCALE GENOMIC DNA]</scope>
</reference>
<evidence type="ECO:0000256" key="1">
    <source>
        <dbReference type="ARBA" id="ARBA00000353"/>
    </source>
</evidence>
<keyword evidence="5" id="KW-0828">Tyrosine catabolism</keyword>
<dbReference type="PANTHER" id="PTHR43069">
    <property type="entry name" value="FUMARYLACETOACETASE"/>
    <property type="match status" value="1"/>
</dbReference>
<sequence>MKSFVPVPEGSDFPIQNCPYGVFSTKNNHLYWTLKQQLAHHTVNGCNVNPGDLMGSGTVSGPEEGAYGSMLELSWRGAKTIPVGDQTRKFLQDGDEVNLIGFCEKNGVRIGFGECRGKVLPAL</sequence>
<keyword evidence="5" id="KW-0106">Calcium</keyword>
<keyword evidence="5" id="KW-0585">Phenylalanine catabolism</keyword>
<gene>
    <name evidence="7" type="ORF">ANCCEY_15099</name>
</gene>
<accession>A0A0D6L5F4</accession>
<organism evidence="7 8">
    <name type="scientific">Ancylostoma ceylanicum</name>
    <dbReference type="NCBI Taxonomy" id="53326"/>
    <lineage>
        <taxon>Eukaryota</taxon>
        <taxon>Metazoa</taxon>
        <taxon>Ecdysozoa</taxon>
        <taxon>Nematoda</taxon>
        <taxon>Chromadorea</taxon>
        <taxon>Rhabditida</taxon>
        <taxon>Rhabditina</taxon>
        <taxon>Rhabditomorpha</taxon>
        <taxon>Strongyloidea</taxon>
        <taxon>Ancylostomatidae</taxon>
        <taxon>Ancylostomatinae</taxon>
        <taxon>Ancylostoma</taxon>
    </lineage>
</organism>
<proteinExistence type="inferred from homology"/>
<dbReference type="AlphaFoldDB" id="A0A0D6L5F4"/>
<keyword evidence="5" id="KW-0460">Magnesium</keyword>
<dbReference type="EMBL" id="KE127004">
    <property type="protein sequence ID" value="EPB65828.1"/>
    <property type="molecule type" value="Genomic_DNA"/>
</dbReference>